<evidence type="ECO:0000256" key="1">
    <source>
        <dbReference type="SAM" id="MobiDB-lite"/>
    </source>
</evidence>
<gene>
    <name evidence="2" type="ORF">ITI46_33265</name>
</gene>
<evidence type="ECO:0000313" key="2">
    <source>
        <dbReference type="EMBL" id="MBO8196466.1"/>
    </source>
</evidence>
<accession>A0ABS3XM43</accession>
<evidence type="ECO:0008006" key="4">
    <source>
        <dbReference type="Google" id="ProtNLM"/>
    </source>
</evidence>
<organism evidence="2 3">
    <name type="scientific">Streptomyces oryzae</name>
    <dbReference type="NCBI Taxonomy" id="1434886"/>
    <lineage>
        <taxon>Bacteria</taxon>
        <taxon>Bacillati</taxon>
        <taxon>Actinomycetota</taxon>
        <taxon>Actinomycetes</taxon>
        <taxon>Kitasatosporales</taxon>
        <taxon>Streptomycetaceae</taxon>
        <taxon>Streptomyces</taxon>
    </lineage>
</organism>
<evidence type="ECO:0000313" key="3">
    <source>
        <dbReference type="Proteomes" id="UP001519064"/>
    </source>
</evidence>
<dbReference type="EMBL" id="JADKMA010000318">
    <property type="protein sequence ID" value="MBO8196466.1"/>
    <property type="molecule type" value="Genomic_DNA"/>
</dbReference>
<feature type="region of interest" description="Disordered" evidence="1">
    <location>
        <begin position="1"/>
        <end position="67"/>
    </location>
</feature>
<dbReference type="Proteomes" id="UP001519064">
    <property type="component" value="Unassembled WGS sequence"/>
</dbReference>
<proteinExistence type="predicted"/>
<dbReference type="RefSeq" id="WP_209243669.1">
    <property type="nucleotide sequence ID" value="NZ_JADKMA010000318.1"/>
</dbReference>
<sequence>MPEPGSKSYDKHRARRRKDLEKSGAADAQEANEEAKREMERDPDWRPTGPRTERGRGPKGERPRSES</sequence>
<reference evidence="2 3" key="1">
    <citation type="submission" date="2020-11" db="EMBL/GenBank/DDBJ databases">
        <title>Streptomyces spirodelae sp. nov., isolated from duckweed.</title>
        <authorList>
            <person name="Saimee Y."/>
            <person name="Duangmal K."/>
        </authorList>
    </citation>
    <scope>NUCLEOTIDE SEQUENCE [LARGE SCALE GENOMIC DNA]</scope>
    <source>
        <strain evidence="2 3">S16-07</strain>
    </source>
</reference>
<comment type="caution">
    <text evidence="2">The sequence shown here is derived from an EMBL/GenBank/DDBJ whole genome shotgun (WGS) entry which is preliminary data.</text>
</comment>
<name>A0ABS3XM43_9ACTN</name>
<feature type="compositionally biased region" description="Basic and acidic residues" evidence="1">
    <location>
        <begin position="33"/>
        <end position="67"/>
    </location>
</feature>
<keyword evidence="3" id="KW-1185">Reference proteome</keyword>
<protein>
    <recommendedName>
        <fullName evidence="4">Plasmid stabilization protein</fullName>
    </recommendedName>
</protein>